<dbReference type="Pfam" id="PF01798">
    <property type="entry name" value="Nop"/>
    <property type="match status" value="1"/>
</dbReference>
<dbReference type="Gene3D" id="1.10.287.4070">
    <property type="match status" value="1"/>
</dbReference>
<evidence type="ECO:0000256" key="7">
    <source>
        <dbReference type="ARBA" id="ARBA00023242"/>
    </source>
</evidence>
<keyword evidence="4" id="KW-0747">Spliceosome</keyword>
<evidence type="ECO:0000256" key="6">
    <source>
        <dbReference type="ARBA" id="ARBA00023187"/>
    </source>
</evidence>
<comment type="subcellular location">
    <subcellularLocation>
        <location evidence="1">Nucleus</location>
    </subcellularLocation>
</comment>
<dbReference type="InterPro" id="IPR027105">
    <property type="entry name" value="Prp31"/>
</dbReference>
<dbReference type="InterPro" id="IPR036070">
    <property type="entry name" value="Nop_dom_sf"/>
</dbReference>
<dbReference type="EMBL" id="JAMWBK010000009">
    <property type="protein sequence ID" value="KAJ8902571.1"/>
    <property type="molecule type" value="Genomic_DNA"/>
</dbReference>
<feature type="region of interest" description="Disordered" evidence="9">
    <location>
        <begin position="1"/>
        <end position="59"/>
    </location>
</feature>
<feature type="compositionally biased region" description="Acidic residues" evidence="9">
    <location>
        <begin position="8"/>
        <end position="24"/>
    </location>
</feature>
<dbReference type="InterPro" id="IPR042239">
    <property type="entry name" value="Nop_C"/>
</dbReference>
<gene>
    <name evidence="11" type="ORF">NDN08_006972</name>
</gene>
<evidence type="ECO:0000256" key="8">
    <source>
        <dbReference type="ARBA" id="ARBA00023274"/>
    </source>
</evidence>
<keyword evidence="3" id="KW-0507">mRNA processing</keyword>
<dbReference type="Pfam" id="PF09785">
    <property type="entry name" value="Prp31_C"/>
    <property type="match status" value="1"/>
</dbReference>
<dbReference type="GO" id="GO:0071011">
    <property type="term" value="C:precatalytic spliceosome"/>
    <property type="evidence" value="ECO:0007669"/>
    <property type="project" value="TreeGrafter"/>
</dbReference>
<feature type="domain" description="Nop" evidence="10">
    <location>
        <begin position="210"/>
        <end position="327"/>
    </location>
</feature>
<dbReference type="InterPro" id="IPR019175">
    <property type="entry name" value="Prp31_C"/>
</dbReference>
<dbReference type="PROSITE" id="PS51358">
    <property type="entry name" value="NOP"/>
    <property type="match status" value="1"/>
</dbReference>
<feature type="compositionally biased region" description="Acidic residues" evidence="9">
    <location>
        <begin position="50"/>
        <end position="59"/>
    </location>
</feature>
<feature type="compositionally biased region" description="Basic and acidic residues" evidence="9">
    <location>
        <begin position="25"/>
        <end position="35"/>
    </location>
</feature>
<protein>
    <recommendedName>
        <fullName evidence="10">Nop domain-containing protein</fullName>
    </recommendedName>
</protein>
<organism evidence="11 12">
    <name type="scientific">Rhodosorus marinus</name>
    <dbReference type="NCBI Taxonomy" id="101924"/>
    <lineage>
        <taxon>Eukaryota</taxon>
        <taxon>Rhodophyta</taxon>
        <taxon>Stylonematophyceae</taxon>
        <taxon>Stylonematales</taxon>
        <taxon>Stylonemataceae</taxon>
        <taxon>Rhodosorus</taxon>
    </lineage>
</organism>
<dbReference type="GO" id="GO:0005687">
    <property type="term" value="C:U4 snRNP"/>
    <property type="evidence" value="ECO:0007669"/>
    <property type="project" value="TreeGrafter"/>
</dbReference>
<dbReference type="SMART" id="SM00931">
    <property type="entry name" value="NOSIC"/>
    <property type="match status" value="1"/>
</dbReference>
<keyword evidence="6" id="KW-0508">mRNA splicing</keyword>
<sequence length="487" mass="52913">MATLAEQFLDDLEEDVEEGVEEKEGEGKDGDRKEEDGMDIEGGTEGKEGGEEEDDEDDGLIDEERLGEVLELIQSDKVVGLDSEEEKDLVMECVKLARQIDEEVYRLFEKLRNDYAPKFPELETLIFNPLDYARVVSKVRNETDLTKVDLASVLPSATVITVTVTASATSGKPLHPDQLTGVVNVADGILLLDEAKKKTLTFVESRTSGMAPNVSALVGSRTAARLIGIAGSLMDLASIPGCNIQVLGAKKRRRQASDRFSNPNEGVIFESEIIQTTGPDLRMRACRVLCSKCVLAARVDASGGAPDGKFGKGYREELVKKIEKWNEPPPAKTAKPLPVPDERPGKKRGGRRHRKQKELYAMTDVRKQQNRMAFGKAEETYGNDMEDGLGMLGAEGSKKVRIQVKKTDSVAKAANRRLAKVKNQGGSGARAAGLTTTLNFTDQQGGFELGAMTPMPGGPTLGLDSKDGTKSVYFSSATPFLGSDKRK</sequence>
<name>A0AAV8UJ89_9RHOD</name>
<accession>A0AAV8UJ89</accession>
<feature type="region of interest" description="Disordered" evidence="9">
    <location>
        <begin position="446"/>
        <end position="467"/>
    </location>
</feature>
<dbReference type="GO" id="GO:0003723">
    <property type="term" value="F:RNA binding"/>
    <property type="evidence" value="ECO:0007669"/>
    <property type="project" value="UniProtKB-KW"/>
</dbReference>
<evidence type="ECO:0000256" key="1">
    <source>
        <dbReference type="ARBA" id="ARBA00004123"/>
    </source>
</evidence>
<comment type="caution">
    <text evidence="11">The sequence shown here is derived from an EMBL/GenBank/DDBJ whole genome shotgun (WGS) entry which is preliminary data.</text>
</comment>
<evidence type="ECO:0000256" key="4">
    <source>
        <dbReference type="ARBA" id="ARBA00022728"/>
    </source>
</evidence>
<keyword evidence="7" id="KW-0539">Nucleus</keyword>
<evidence type="ECO:0000259" key="10">
    <source>
        <dbReference type="PROSITE" id="PS51358"/>
    </source>
</evidence>
<evidence type="ECO:0000256" key="9">
    <source>
        <dbReference type="SAM" id="MobiDB-lite"/>
    </source>
</evidence>
<keyword evidence="8" id="KW-0687">Ribonucleoprotein</keyword>
<feature type="compositionally biased region" description="Basic residues" evidence="9">
    <location>
        <begin position="345"/>
        <end position="355"/>
    </location>
</feature>
<evidence type="ECO:0000313" key="12">
    <source>
        <dbReference type="Proteomes" id="UP001157974"/>
    </source>
</evidence>
<dbReference type="Gene3D" id="1.10.246.90">
    <property type="entry name" value="Nop domain"/>
    <property type="match status" value="1"/>
</dbReference>
<dbReference type="InterPro" id="IPR002687">
    <property type="entry name" value="Nop_dom"/>
</dbReference>
<keyword evidence="5" id="KW-0694">RNA-binding</keyword>
<dbReference type="PANTHER" id="PTHR13904:SF0">
    <property type="entry name" value="U4_U6 SMALL NUCLEAR RIBONUCLEOPROTEIN PRP31"/>
    <property type="match status" value="1"/>
</dbReference>
<reference evidence="11 12" key="1">
    <citation type="journal article" date="2023" name="Nat. Commun.">
        <title>Origin of minicircular mitochondrial genomes in red algae.</title>
        <authorList>
            <person name="Lee Y."/>
            <person name="Cho C.H."/>
            <person name="Lee Y.M."/>
            <person name="Park S.I."/>
            <person name="Yang J.H."/>
            <person name="West J.A."/>
            <person name="Bhattacharya D."/>
            <person name="Yoon H.S."/>
        </authorList>
    </citation>
    <scope>NUCLEOTIDE SEQUENCE [LARGE SCALE GENOMIC DNA]</scope>
    <source>
        <strain evidence="11 12">CCMP1338</strain>
        <tissue evidence="11">Whole cell</tissue>
    </source>
</reference>
<evidence type="ECO:0000256" key="2">
    <source>
        <dbReference type="ARBA" id="ARBA00005572"/>
    </source>
</evidence>
<comment type="similarity">
    <text evidence="2">Belongs to the PRP31 family.</text>
</comment>
<dbReference type="GO" id="GO:0000244">
    <property type="term" value="P:spliceosomal tri-snRNP complex assembly"/>
    <property type="evidence" value="ECO:0007669"/>
    <property type="project" value="InterPro"/>
</dbReference>
<dbReference type="GO" id="GO:0046540">
    <property type="term" value="C:U4/U6 x U5 tri-snRNP complex"/>
    <property type="evidence" value="ECO:0007669"/>
    <property type="project" value="InterPro"/>
</dbReference>
<keyword evidence="12" id="KW-1185">Reference proteome</keyword>
<dbReference type="AlphaFoldDB" id="A0AAV8UJ89"/>
<dbReference type="FunFam" id="1.10.246.90:FF:000002">
    <property type="entry name" value="U4/U6 small nuclear ribonucleoprotein Prp31"/>
    <property type="match status" value="1"/>
</dbReference>
<dbReference type="PANTHER" id="PTHR13904">
    <property type="entry name" value="PRE-MRNA SPLICING FACTOR PRP31"/>
    <property type="match status" value="1"/>
</dbReference>
<proteinExistence type="inferred from homology"/>
<evidence type="ECO:0000256" key="5">
    <source>
        <dbReference type="ARBA" id="ARBA00022884"/>
    </source>
</evidence>
<feature type="region of interest" description="Disordered" evidence="9">
    <location>
        <begin position="323"/>
        <end position="355"/>
    </location>
</feature>
<dbReference type="InterPro" id="IPR012976">
    <property type="entry name" value="NOSIC"/>
</dbReference>
<dbReference type="Proteomes" id="UP001157974">
    <property type="component" value="Unassembled WGS sequence"/>
</dbReference>
<evidence type="ECO:0000313" key="11">
    <source>
        <dbReference type="EMBL" id="KAJ8902571.1"/>
    </source>
</evidence>
<dbReference type="SUPFAM" id="SSF89124">
    <property type="entry name" value="Nop domain"/>
    <property type="match status" value="1"/>
</dbReference>
<evidence type="ECO:0000256" key="3">
    <source>
        <dbReference type="ARBA" id="ARBA00022664"/>
    </source>
</evidence>